<dbReference type="EMBL" id="CABPSA010000001">
    <property type="protein sequence ID" value="VVD62606.1"/>
    <property type="molecule type" value="Genomic_DNA"/>
</dbReference>
<dbReference type="CDD" id="cd01483">
    <property type="entry name" value="E1_enzyme_family"/>
    <property type="match status" value="1"/>
</dbReference>
<dbReference type="InterPro" id="IPR035985">
    <property type="entry name" value="Ubiquitin-activating_enz"/>
</dbReference>
<dbReference type="Gene3D" id="3.40.50.720">
    <property type="entry name" value="NAD(P)-binding Rossmann-like Domain"/>
    <property type="match status" value="1"/>
</dbReference>
<dbReference type="AlphaFoldDB" id="A0A5E4RGY4"/>
<name>A0A5E4RGY4_9BURK</name>
<accession>A0A5E4RGY4</accession>
<dbReference type="InterPro" id="IPR000594">
    <property type="entry name" value="ThiF_NAD_FAD-bd"/>
</dbReference>
<dbReference type="RefSeq" id="WP_150662582.1">
    <property type="nucleotide sequence ID" value="NZ_CABPSA010000001.1"/>
</dbReference>
<evidence type="ECO:0000313" key="2">
    <source>
        <dbReference type="EMBL" id="VVD62606.1"/>
    </source>
</evidence>
<feature type="domain" description="THIF-type NAD/FAD binding fold" evidence="1">
    <location>
        <begin position="304"/>
        <end position="467"/>
    </location>
</feature>
<sequence length="547" mass="59125">MSKKMAAPAALTRALALRGFALNTTDCGEWFRYCGALIVDGESYPVELEVDPVGKDLPQIRLTPIPDELQPVAAHVFPTGHLCYAAAGTIVLDVFDLVGQVMACIDRGTEVLGKILRGEMVKDMEDEFFACWPSGAFCFLDLEGRQHVPARAIVLQSALEGGHSPIAVTEDIERTTRKLVSCGFSVDMQRGVRVRCFRTEIAPRPLQSNWPPKTVANILHWQAIIDHRTRKKLEDAIIAEAKTDTNGLVCVVQSPRFTYAFAVVFKRSSQRSTNRATRELAYSSAVIPMYCLRIDDTHIAQRNTPGRATLAGKKLALVGCGTIGGFLAEYLVKAGAGTNGGELNLYDTDILFPHNVGRHRLGFNSIRQNKAVALGEELSRTAPSATIRPFPVDALDADLSGVDLVIDATGEEALGHLFAKKFSGEAFRPFLSVWVAGPGTAVRALLRDSSEAACVRCLKTVDRRQVYPVGGASDEVVFAGHGCESLYVPFPVTASIQAACLAVGMALDWAAGTTHARLRTCILDGAVRGSIEQVDPRRQAECPACSA</sequence>
<dbReference type="GO" id="GO:0008641">
    <property type="term" value="F:ubiquitin-like modifier activating enzyme activity"/>
    <property type="evidence" value="ECO:0007669"/>
    <property type="project" value="InterPro"/>
</dbReference>
<proteinExistence type="predicted"/>
<reference evidence="2 3" key="1">
    <citation type="submission" date="2019-08" db="EMBL/GenBank/DDBJ databases">
        <authorList>
            <person name="Peeters C."/>
        </authorList>
    </citation>
    <scope>NUCLEOTIDE SEQUENCE [LARGE SCALE GENOMIC DNA]</scope>
    <source>
        <strain evidence="2 3">LMG 31010</strain>
    </source>
</reference>
<dbReference type="OrthoDB" id="891532at2"/>
<dbReference type="SUPFAM" id="SSF69572">
    <property type="entry name" value="Activating enzymes of the ubiquitin-like proteins"/>
    <property type="match status" value="1"/>
</dbReference>
<organism evidence="2 3">
    <name type="scientific">Pandoraea commovens</name>
    <dbReference type="NCBI Taxonomy" id="2508289"/>
    <lineage>
        <taxon>Bacteria</taxon>
        <taxon>Pseudomonadati</taxon>
        <taxon>Pseudomonadota</taxon>
        <taxon>Betaproteobacteria</taxon>
        <taxon>Burkholderiales</taxon>
        <taxon>Burkholderiaceae</taxon>
        <taxon>Pandoraea</taxon>
    </lineage>
</organism>
<evidence type="ECO:0000313" key="3">
    <source>
        <dbReference type="Proteomes" id="UP000343335"/>
    </source>
</evidence>
<gene>
    <name evidence="2" type="ORF">PCO31010_00187</name>
</gene>
<dbReference type="Proteomes" id="UP000343335">
    <property type="component" value="Unassembled WGS sequence"/>
</dbReference>
<protein>
    <submittedName>
        <fullName evidence="2">Thiamine biosynthesis protein ThiF</fullName>
    </submittedName>
</protein>
<evidence type="ECO:0000259" key="1">
    <source>
        <dbReference type="Pfam" id="PF00899"/>
    </source>
</evidence>
<dbReference type="Pfam" id="PF00899">
    <property type="entry name" value="ThiF"/>
    <property type="match status" value="1"/>
</dbReference>